<dbReference type="Gene3D" id="4.10.240.10">
    <property type="entry name" value="Zn(2)-C6 fungal-type DNA-binding domain"/>
    <property type="match status" value="1"/>
</dbReference>
<dbReference type="CDD" id="cd00067">
    <property type="entry name" value="GAL4"/>
    <property type="match status" value="1"/>
</dbReference>
<dbReference type="SUPFAM" id="SSF57701">
    <property type="entry name" value="Zn2/Cys6 DNA-binding domain"/>
    <property type="match status" value="1"/>
</dbReference>
<dbReference type="AlphaFoldDB" id="A0A8H3PCJ5"/>
<evidence type="ECO:0000313" key="6">
    <source>
        <dbReference type="EMBL" id="GFF49919.1"/>
    </source>
</evidence>
<organism evidence="6 7">
    <name type="scientific">Aspergillus udagawae</name>
    <dbReference type="NCBI Taxonomy" id="91492"/>
    <lineage>
        <taxon>Eukaryota</taxon>
        <taxon>Fungi</taxon>
        <taxon>Dikarya</taxon>
        <taxon>Ascomycota</taxon>
        <taxon>Pezizomycotina</taxon>
        <taxon>Eurotiomycetes</taxon>
        <taxon>Eurotiomycetidae</taxon>
        <taxon>Eurotiales</taxon>
        <taxon>Aspergillaceae</taxon>
        <taxon>Aspergillus</taxon>
        <taxon>Aspergillus subgen. Fumigati</taxon>
    </lineage>
</organism>
<evidence type="ECO:0000259" key="5">
    <source>
        <dbReference type="PROSITE" id="PS50048"/>
    </source>
</evidence>
<dbReference type="GO" id="GO:0003677">
    <property type="term" value="F:DNA binding"/>
    <property type="evidence" value="ECO:0007669"/>
    <property type="project" value="UniProtKB-KW"/>
</dbReference>
<name>A0A8H3PCJ5_9EURO</name>
<keyword evidence="2" id="KW-0238">DNA-binding</keyword>
<dbReference type="PANTHER" id="PTHR38111">
    <property type="entry name" value="ZN(2)-C6 FUNGAL-TYPE DOMAIN-CONTAINING PROTEIN-RELATED"/>
    <property type="match status" value="1"/>
</dbReference>
<dbReference type="InterPro" id="IPR001138">
    <property type="entry name" value="Zn2Cys6_DnaBD"/>
</dbReference>
<keyword evidence="4" id="KW-0539">Nucleus</keyword>
<dbReference type="InterPro" id="IPR036864">
    <property type="entry name" value="Zn2-C6_fun-type_DNA-bd_sf"/>
</dbReference>
<proteinExistence type="predicted"/>
<evidence type="ECO:0000313" key="7">
    <source>
        <dbReference type="Proteomes" id="UP000465221"/>
    </source>
</evidence>
<accession>A0A8H3PCJ5</accession>
<protein>
    <recommendedName>
        <fullName evidence="5">Zn(2)-C6 fungal-type domain-containing protein</fullName>
    </recommendedName>
</protein>
<gene>
    <name evidence="6" type="ORF">IFM46972_08919</name>
</gene>
<evidence type="ECO:0000256" key="1">
    <source>
        <dbReference type="ARBA" id="ARBA00023015"/>
    </source>
</evidence>
<dbReference type="GO" id="GO:0008270">
    <property type="term" value="F:zinc ion binding"/>
    <property type="evidence" value="ECO:0007669"/>
    <property type="project" value="InterPro"/>
</dbReference>
<dbReference type="SMART" id="SM00066">
    <property type="entry name" value="GAL4"/>
    <property type="match status" value="1"/>
</dbReference>
<dbReference type="PANTHER" id="PTHR38111:SF2">
    <property type="entry name" value="FINGER DOMAIN PROTEIN, PUTATIVE (AFU_ORTHOLOGUE AFUA_1G01560)-RELATED"/>
    <property type="match status" value="1"/>
</dbReference>
<dbReference type="GO" id="GO:0000981">
    <property type="term" value="F:DNA-binding transcription factor activity, RNA polymerase II-specific"/>
    <property type="evidence" value="ECO:0007669"/>
    <property type="project" value="InterPro"/>
</dbReference>
<dbReference type="EMBL" id="BLKC01000081">
    <property type="protein sequence ID" value="GFF49919.1"/>
    <property type="molecule type" value="Genomic_DNA"/>
</dbReference>
<keyword evidence="3" id="KW-0804">Transcription</keyword>
<evidence type="ECO:0000256" key="4">
    <source>
        <dbReference type="ARBA" id="ARBA00023242"/>
    </source>
</evidence>
<dbReference type="Proteomes" id="UP000465221">
    <property type="component" value="Unassembled WGS sequence"/>
</dbReference>
<evidence type="ECO:0000256" key="3">
    <source>
        <dbReference type="ARBA" id="ARBA00023163"/>
    </source>
</evidence>
<reference evidence="6 7" key="1">
    <citation type="submission" date="2020-01" db="EMBL/GenBank/DDBJ databases">
        <title>Draft genome sequence of Aspergillus udagawae IFM 46972.</title>
        <authorList>
            <person name="Takahashi H."/>
            <person name="Yaguchi T."/>
        </authorList>
    </citation>
    <scope>NUCLEOTIDE SEQUENCE [LARGE SCALE GENOMIC DNA]</scope>
    <source>
        <strain evidence="6 7">IFM 46972</strain>
    </source>
</reference>
<evidence type="ECO:0000256" key="2">
    <source>
        <dbReference type="ARBA" id="ARBA00023125"/>
    </source>
</evidence>
<dbReference type="PROSITE" id="PS50048">
    <property type="entry name" value="ZN2_CY6_FUNGAL_2"/>
    <property type="match status" value="1"/>
</dbReference>
<sequence length="448" mass="50069">MAILGPLDRRTARTRCAACARRRIKCEGGPPCRYCIKRKQQCVPQEIQPQASLVFVNVSAPSKRSHCLSPATSLPVLRLCPKVSEGSPTLFVKHFFSDFLARNDFGGPLDLGAVISEFQRSPSLYQASIALGALDLSKRPLLTMPLGRKDASVGALTAYHTSIAQLKDEIVSNRGPRDVNLWTTFFLGLFELMQDMTGEGWVKHFLYGTSKLLQLRGPEAHIAGPGRSFFLTVRVFEPEWMSLMVKIENENDDNEWHPKELLFDLMITCSSISHRQRRVWGLLKPGSKYPSMLLHNALLELADEGFVVRSALTDWYGNFQKWSADTGTPEHDPHSLLATTYFHAISIYLSGIYDYRPQFNEIPTPTIVQAVVQNHVDAILRMTEMALNTTNLAAVLFFFPLRVAGARVTTAGETKSIGAMLQEISTRGFAVADAFRADLKSLWHRKGI</sequence>
<feature type="domain" description="Zn(2)-C6 fungal-type" evidence="5">
    <location>
        <begin position="15"/>
        <end position="43"/>
    </location>
</feature>
<keyword evidence="1" id="KW-0805">Transcription regulation</keyword>
<comment type="caution">
    <text evidence="6">The sequence shown here is derived from an EMBL/GenBank/DDBJ whole genome shotgun (WGS) entry which is preliminary data.</text>
</comment>
<dbReference type="InterPro" id="IPR053178">
    <property type="entry name" value="Osmoadaptation_assoc"/>
</dbReference>